<proteinExistence type="predicted"/>
<name>A0A7W8UHL2_9HYPH</name>
<evidence type="ECO:0000256" key="3">
    <source>
        <dbReference type="ARBA" id="ARBA00022723"/>
    </source>
</evidence>
<dbReference type="Pfam" id="PF04405">
    <property type="entry name" value="ScdA_N"/>
    <property type="match status" value="1"/>
</dbReference>
<dbReference type="InterPro" id="IPR038062">
    <property type="entry name" value="ScdA-like_N_sf"/>
</dbReference>
<reference evidence="6 7" key="1">
    <citation type="submission" date="2020-08" db="EMBL/GenBank/DDBJ databases">
        <title>Genomic Encyclopedia of Type Strains, Phase IV (KMG-V): Genome sequencing to study the core and pangenomes of soil and plant-associated prokaryotes.</title>
        <authorList>
            <person name="Whitman W."/>
        </authorList>
    </citation>
    <scope>NUCLEOTIDE SEQUENCE [LARGE SCALE GENOMIC DNA]</scope>
    <source>
        <strain evidence="6 7">SEMIA 4084</strain>
    </source>
</reference>
<dbReference type="AlphaFoldDB" id="A0A7W8UHL2"/>
<evidence type="ECO:0000259" key="5">
    <source>
        <dbReference type="Pfam" id="PF01814"/>
    </source>
</evidence>
<accession>A0A7W8UHL2</accession>
<evidence type="ECO:0000313" key="7">
    <source>
        <dbReference type="Proteomes" id="UP000585507"/>
    </source>
</evidence>
<dbReference type="InterPro" id="IPR012312">
    <property type="entry name" value="Hemerythrin-like"/>
</dbReference>
<dbReference type="InterPro" id="IPR019903">
    <property type="entry name" value="RIC_family"/>
</dbReference>
<keyword evidence="3" id="KW-0479">Metal-binding</keyword>
<dbReference type="Pfam" id="PF01814">
    <property type="entry name" value="Hemerythrin"/>
    <property type="match status" value="1"/>
</dbReference>
<dbReference type="Proteomes" id="UP000585507">
    <property type="component" value="Unassembled WGS sequence"/>
</dbReference>
<dbReference type="GO" id="GO:0005737">
    <property type="term" value="C:cytoplasm"/>
    <property type="evidence" value="ECO:0007669"/>
    <property type="project" value="UniProtKB-SubCell"/>
</dbReference>
<comment type="caution">
    <text evidence="6">The sequence shown here is derived from an EMBL/GenBank/DDBJ whole genome shotgun (WGS) entry which is preliminary data.</text>
</comment>
<evidence type="ECO:0000313" key="6">
    <source>
        <dbReference type="EMBL" id="MBB5539500.1"/>
    </source>
</evidence>
<dbReference type="Gene3D" id="1.10.3910.10">
    <property type="entry name" value="SP0561-like"/>
    <property type="match status" value="1"/>
</dbReference>
<organism evidence="6 7">
    <name type="scientific">Rhizobium giardinii</name>
    <dbReference type="NCBI Taxonomy" id="56731"/>
    <lineage>
        <taxon>Bacteria</taxon>
        <taxon>Pseudomonadati</taxon>
        <taxon>Pseudomonadota</taxon>
        <taxon>Alphaproteobacteria</taxon>
        <taxon>Hyphomicrobiales</taxon>
        <taxon>Rhizobiaceae</taxon>
        <taxon>Rhizobium/Agrobacterium group</taxon>
        <taxon>Rhizobium</taxon>
    </lineage>
</organism>
<evidence type="ECO:0000256" key="2">
    <source>
        <dbReference type="ARBA" id="ARBA00022490"/>
    </source>
</evidence>
<dbReference type="PANTHER" id="PTHR36438:SF1">
    <property type="entry name" value="IRON-SULFUR CLUSTER REPAIR PROTEIN YTFE"/>
    <property type="match status" value="1"/>
</dbReference>
<feature type="domain" description="Hemerythrin-like" evidence="5">
    <location>
        <begin position="76"/>
        <end position="215"/>
    </location>
</feature>
<keyword evidence="7" id="KW-1185">Reference proteome</keyword>
<dbReference type="GO" id="GO:0046872">
    <property type="term" value="F:metal ion binding"/>
    <property type="evidence" value="ECO:0007669"/>
    <property type="project" value="UniProtKB-KW"/>
</dbReference>
<dbReference type="EMBL" id="JACHBK010000021">
    <property type="protein sequence ID" value="MBB5539500.1"/>
    <property type="molecule type" value="Genomic_DNA"/>
</dbReference>
<dbReference type="PANTHER" id="PTHR36438">
    <property type="entry name" value="IRON-SULFUR CLUSTER REPAIR PROTEIN YTFE"/>
    <property type="match status" value="1"/>
</dbReference>
<dbReference type="RefSeq" id="WP_018327447.1">
    <property type="nucleotide sequence ID" value="NZ_JACHBK010000021.1"/>
</dbReference>
<evidence type="ECO:0000256" key="4">
    <source>
        <dbReference type="ARBA" id="ARBA00023004"/>
    </source>
</evidence>
<dbReference type="Gene3D" id="1.20.120.520">
    <property type="entry name" value="nmb1532 protein domain like"/>
    <property type="match status" value="1"/>
</dbReference>
<comment type="subcellular location">
    <subcellularLocation>
        <location evidence="1">Cytoplasm</location>
    </subcellularLocation>
</comment>
<protein>
    <submittedName>
        <fullName evidence="6">Regulator of cell morphogenesis and NO signaling</fullName>
    </submittedName>
</protein>
<sequence>MTEITLDKTVGAIAAELPGAAELFRRHGISFCCGGDVPLAEAAEKAGLAPTSLLNELDALAQAAGRDAPEETLPLIAHLITRYHATHRTELAFLIPLAQKVERVHSDHPSAPTGLAETLITLQDELESHMMKEEQVLFPMMQRGGSPAISHPIRQMRDEHDHEARHLQAIEHITHGFALPPEACGSWTALYIGLRKFTDDLIAHMRIENTILFPRFNAAAAR</sequence>
<evidence type="ECO:0000256" key="1">
    <source>
        <dbReference type="ARBA" id="ARBA00004496"/>
    </source>
</evidence>
<gene>
    <name evidence="6" type="ORF">GGD55_006250</name>
</gene>
<keyword evidence="2" id="KW-0963">Cytoplasm</keyword>
<dbReference type="NCBIfam" id="TIGR03652">
    <property type="entry name" value="FeS_repair_RIC"/>
    <property type="match status" value="1"/>
</dbReference>
<keyword evidence="4" id="KW-0408">Iron</keyword>